<protein>
    <submittedName>
        <fullName evidence="2">Uncharacterized protein</fullName>
    </submittedName>
</protein>
<dbReference type="Proteomes" id="UP000494106">
    <property type="component" value="Unassembled WGS sequence"/>
</dbReference>
<evidence type="ECO:0000313" key="3">
    <source>
        <dbReference type="Proteomes" id="UP000494106"/>
    </source>
</evidence>
<dbReference type="AlphaFoldDB" id="A0A8S1BIK2"/>
<comment type="caution">
    <text evidence="2">The sequence shown here is derived from an EMBL/GenBank/DDBJ whole genome shotgun (WGS) entry which is preliminary data.</text>
</comment>
<organism evidence="2 3">
    <name type="scientific">Arctia plantaginis</name>
    <name type="common">Wood tiger moth</name>
    <name type="synonym">Phalaena plantaginis</name>
    <dbReference type="NCBI Taxonomy" id="874455"/>
    <lineage>
        <taxon>Eukaryota</taxon>
        <taxon>Metazoa</taxon>
        <taxon>Ecdysozoa</taxon>
        <taxon>Arthropoda</taxon>
        <taxon>Hexapoda</taxon>
        <taxon>Insecta</taxon>
        <taxon>Pterygota</taxon>
        <taxon>Neoptera</taxon>
        <taxon>Endopterygota</taxon>
        <taxon>Lepidoptera</taxon>
        <taxon>Glossata</taxon>
        <taxon>Ditrysia</taxon>
        <taxon>Noctuoidea</taxon>
        <taxon>Erebidae</taxon>
        <taxon>Arctiinae</taxon>
        <taxon>Arctia</taxon>
    </lineage>
</organism>
<dbReference type="OrthoDB" id="7455847at2759"/>
<reference evidence="2 3" key="1">
    <citation type="submission" date="2020-04" db="EMBL/GenBank/DDBJ databases">
        <authorList>
            <person name="Wallbank WR R."/>
            <person name="Pardo Diaz C."/>
            <person name="Kozak K."/>
            <person name="Martin S."/>
            <person name="Jiggins C."/>
            <person name="Moest M."/>
            <person name="Warren A I."/>
            <person name="Byers J.R.P. K."/>
            <person name="Montejo-Kovacevich G."/>
            <person name="Yen C E."/>
        </authorList>
    </citation>
    <scope>NUCLEOTIDE SEQUENCE [LARGE SCALE GENOMIC DNA]</scope>
</reference>
<feature type="region of interest" description="Disordered" evidence="1">
    <location>
        <begin position="21"/>
        <end position="45"/>
    </location>
</feature>
<proteinExistence type="predicted"/>
<accession>A0A8S1BIK2</accession>
<evidence type="ECO:0000313" key="2">
    <source>
        <dbReference type="EMBL" id="CAB3258839.1"/>
    </source>
</evidence>
<keyword evidence="3" id="KW-1185">Reference proteome</keyword>
<dbReference type="EMBL" id="CADEBC010000602">
    <property type="protein sequence ID" value="CAB3258839.1"/>
    <property type="molecule type" value="Genomic_DNA"/>
</dbReference>
<gene>
    <name evidence="2" type="ORF">APLA_LOCUS16702</name>
</gene>
<sequence length="80" mass="8663">MRAMVAAQRQCVIGSEQVRCSGDAADRPAGPRRPLADSWRAPRPPPYSRAMPASATLCLALCLPRCCATLVLRDALQWSP</sequence>
<name>A0A8S1BIK2_ARCPL</name>
<evidence type="ECO:0000256" key="1">
    <source>
        <dbReference type="SAM" id="MobiDB-lite"/>
    </source>
</evidence>